<gene>
    <name evidence="1" type="ORF">NBR_LOCUS9921</name>
</gene>
<evidence type="ECO:0000313" key="2">
    <source>
        <dbReference type="Proteomes" id="UP000271162"/>
    </source>
</evidence>
<reference evidence="3" key="1">
    <citation type="submission" date="2017-02" db="UniProtKB">
        <authorList>
            <consortium name="WormBaseParasite"/>
        </authorList>
    </citation>
    <scope>IDENTIFICATION</scope>
</reference>
<organism evidence="3">
    <name type="scientific">Nippostrongylus brasiliensis</name>
    <name type="common">Rat hookworm</name>
    <dbReference type="NCBI Taxonomy" id="27835"/>
    <lineage>
        <taxon>Eukaryota</taxon>
        <taxon>Metazoa</taxon>
        <taxon>Ecdysozoa</taxon>
        <taxon>Nematoda</taxon>
        <taxon>Chromadorea</taxon>
        <taxon>Rhabditida</taxon>
        <taxon>Rhabditina</taxon>
        <taxon>Rhabditomorpha</taxon>
        <taxon>Strongyloidea</taxon>
        <taxon>Heligmosomidae</taxon>
        <taxon>Nippostrongylus</taxon>
    </lineage>
</organism>
<dbReference type="EMBL" id="UYSL01020223">
    <property type="protein sequence ID" value="VDL73510.1"/>
    <property type="molecule type" value="Genomic_DNA"/>
</dbReference>
<accession>A0A0N4Y2H8</accession>
<dbReference type="AlphaFoldDB" id="A0A0N4Y2H8"/>
<evidence type="ECO:0000313" key="3">
    <source>
        <dbReference type="WBParaSite" id="NBR_0000992001-mRNA-1"/>
    </source>
</evidence>
<sequence>MASRGDCLKKCNLNSMKSMSGTVPDAERAAAIWSAPQDIGSLCEKAPSAEVVMTNSTTKTLPRGARMRYDSTGLSTGNTRCWDSTVPGVSTLLLNQ</sequence>
<proteinExistence type="predicted"/>
<dbReference type="Proteomes" id="UP000271162">
    <property type="component" value="Unassembled WGS sequence"/>
</dbReference>
<keyword evidence="2" id="KW-1185">Reference proteome</keyword>
<name>A0A0N4Y2H8_NIPBR</name>
<reference evidence="1 2" key="2">
    <citation type="submission" date="2018-11" db="EMBL/GenBank/DDBJ databases">
        <authorList>
            <consortium name="Pathogen Informatics"/>
        </authorList>
    </citation>
    <scope>NUCLEOTIDE SEQUENCE [LARGE SCALE GENOMIC DNA]</scope>
</reference>
<dbReference type="WBParaSite" id="NBR_0000992001-mRNA-1">
    <property type="protein sequence ID" value="NBR_0000992001-mRNA-1"/>
    <property type="gene ID" value="NBR_0000992001"/>
</dbReference>
<protein>
    <submittedName>
        <fullName evidence="1 3">Uncharacterized protein</fullName>
    </submittedName>
</protein>
<evidence type="ECO:0000313" key="1">
    <source>
        <dbReference type="EMBL" id="VDL73510.1"/>
    </source>
</evidence>